<dbReference type="Gene3D" id="1.10.287.10">
    <property type="entry name" value="S15/NS1, RNA-binding"/>
    <property type="match status" value="1"/>
</dbReference>
<dbReference type="OrthoDB" id="5844513at2759"/>
<evidence type="ECO:0000313" key="1">
    <source>
        <dbReference type="EMBL" id="KAF0773797.1"/>
    </source>
</evidence>
<evidence type="ECO:0000313" key="2">
    <source>
        <dbReference type="Proteomes" id="UP000478052"/>
    </source>
</evidence>
<organism evidence="1 2">
    <name type="scientific">Aphis craccivora</name>
    <name type="common">Cowpea aphid</name>
    <dbReference type="NCBI Taxonomy" id="307492"/>
    <lineage>
        <taxon>Eukaryota</taxon>
        <taxon>Metazoa</taxon>
        <taxon>Ecdysozoa</taxon>
        <taxon>Arthropoda</taxon>
        <taxon>Hexapoda</taxon>
        <taxon>Insecta</taxon>
        <taxon>Pterygota</taxon>
        <taxon>Neoptera</taxon>
        <taxon>Paraneoptera</taxon>
        <taxon>Hemiptera</taxon>
        <taxon>Sternorrhyncha</taxon>
        <taxon>Aphidomorpha</taxon>
        <taxon>Aphidoidea</taxon>
        <taxon>Aphididae</taxon>
        <taxon>Aphidini</taxon>
        <taxon>Aphis</taxon>
        <taxon>Aphis</taxon>
    </lineage>
</organism>
<protein>
    <submittedName>
        <fullName evidence="1">CLIP-associating protein 1-like</fullName>
    </submittedName>
</protein>
<comment type="caution">
    <text evidence="1">The sequence shown here is derived from an EMBL/GenBank/DDBJ whole genome shotgun (WGS) entry which is preliminary data.</text>
</comment>
<gene>
    <name evidence="1" type="ORF">FWK35_00000128</name>
</gene>
<dbReference type="SUPFAM" id="SSF47060">
    <property type="entry name" value="S15/NS1 RNA-binding domain"/>
    <property type="match status" value="1"/>
</dbReference>
<reference evidence="1 2" key="1">
    <citation type="submission" date="2019-08" db="EMBL/GenBank/DDBJ databases">
        <title>Whole genome of Aphis craccivora.</title>
        <authorList>
            <person name="Voronova N.V."/>
            <person name="Shulinski R.S."/>
            <person name="Bandarenka Y.V."/>
            <person name="Zhorov D.G."/>
            <person name="Warner D."/>
        </authorList>
    </citation>
    <scope>NUCLEOTIDE SEQUENCE [LARGE SCALE GENOMIC DNA]</scope>
    <source>
        <strain evidence="1">180601</strain>
        <tissue evidence="1">Whole Body</tissue>
    </source>
</reference>
<name>A0A6G0ZRF8_APHCR</name>
<dbReference type="InterPro" id="IPR009068">
    <property type="entry name" value="uS15_NS1_RNA-bd_sf"/>
</dbReference>
<keyword evidence="2" id="KW-1185">Reference proteome</keyword>
<dbReference type="AlphaFoldDB" id="A0A6G0ZRF8"/>
<accession>A0A6G0ZRF8</accession>
<dbReference type="EMBL" id="VUJU01000030">
    <property type="protein sequence ID" value="KAF0773797.1"/>
    <property type="molecule type" value="Genomic_DNA"/>
</dbReference>
<sequence>MKKIFLPPGHKIGKPAPLFKKIDSSVVNHLKSRFAGKQKLLVKILAIASRLDLKQITTIGQMEEAISKQIYKPILMNIKIFYGDTDDTVRQLKQSGAQKSEWEPFVKMLYSKYNLHYDYKLIGDKVRKLKEAKVEKSELQSEIDLILQFKSKLPTSKDIPLENGQKRNKNQLKNKLDYNFHCVEFCSFAMT</sequence>
<dbReference type="Proteomes" id="UP000478052">
    <property type="component" value="Unassembled WGS sequence"/>
</dbReference>
<proteinExistence type="predicted"/>